<reference evidence="2 3" key="1">
    <citation type="submission" date="2019-05" db="EMBL/GenBank/DDBJ databases">
        <title>Another draft genome of Portunus trituberculatus and its Hox gene families provides insights of decapod evolution.</title>
        <authorList>
            <person name="Jeong J.-H."/>
            <person name="Song I."/>
            <person name="Kim S."/>
            <person name="Choi T."/>
            <person name="Kim D."/>
            <person name="Ryu S."/>
            <person name="Kim W."/>
        </authorList>
    </citation>
    <scope>NUCLEOTIDE SEQUENCE [LARGE SCALE GENOMIC DNA]</scope>
    <source>
        <tissue evidence="2">Muscle</tissue>
    </source>
</reference>
<gene>
    <name evidence="2" type="ORF">E2C01_059434</name>
</gene>
<evidence type="ECO:0000313" key="2">
    <source>
        <dbReference type="EMBL" id="MPC65301.1"/>
    </source>
</evidence>
<comment type="caution">
    <text evidence="2">The sequence shown here is derived from an EMBL/GenBank/DDBJ whole genome shotgun (WGS) entry which is preliminary data.</text>
</comment>
<feature type="compositionally biased region" description="Acidic residues" evidence="1">
    <location>
        <begin position="72"/>
        <end position="81"/>
    </location>
</feature>
<evidence type="ECO:0000256" key="1">
    <source>
        <dbReference type="SAM" id="MobiDB-lite"/>
    </source>
</evidence>
<feature type="compositionally biased region" description="Basic and acidic residues" evidence="1">
    <location>
        <begin position="47"/>
        <end position="71"/>
    </location>
</feature>
<organism evidence="2 3">
    <name type="scientific">Portunus trituberculatus</name>
    <name type="common">Swimming crab</name>
    <name type="synonym">Neptunus trituberculatus</name>
    <dbReference type="NCBI Taxonomy" id="210409"/>
    <lineage>
        <taxon>Eukaryota</taxon>
        <taxon>Metazoa</taxon>
        <taxon>Ecdysozoa</taxon>
        <taxon>Arthropoda</taxon>
        <taxon>Crustacea</taxon>
        <taxon>Multicrustacea</taxon>
        <taxon>Malacostraca</taxon>
        <taxon>Eumalacostraca</taxon>
        <taxon>Eucarida</taxon>
        <taxon>Decapoda</taxon>
        <taxon>Pleocyemata</taxon>
        <taxon>Brachyura</taxon>
        <taxon>Eubrachyura</taxon>
        <taxon>Portunoidea</taxon>
        <taxon>Portunidae</taxon>
        <taxon>Portuninae</taxon>
        <taxon>Portunus</taxon>
    </lineage>
</organism>
<dbReference type="Proteomes" id="UP000324222">
    <property type="component" value="Unassembled WGS sequence"/>
</dbReference>
<accession>A0A5B7GY64</accession>
<proteinExistence type="predicted"/>
<feature type="compositionally biased region" description="Polar residues" evidence="1">
    <location>
        <begin position="1"/>
        <end position="10"/>
    </location>
</feature>
<keyword evidence="3" id="KW-1185">Reference proteome</keyword>
<name>A0A5B7GY64_PORTR</name>
<evidence type="ECO:0000313" key="3">
    <source>
        <dbReference type="Proteomes" id="UP000324222"/>
    </source>
</evidence>
<dbReference type="EMBL" id="VSRR010023181">
    <property type="protein sequence ID" value="MPC65301.1"/>
    <property type="molecule type" value="Genomic_DNA"/>
</dbReference>
<dbReference type="AlphaFoldDB" id="A0A5B7GY64"/>
<feature type="region of interest" description="Disordered" evidence="1">
    <location>
        <begin position="37"/>
        <end position="81"/>
    </location>
</feature>
<protein>
    <submittedName>
        <fullName evidence="2">Uncharacterized protein</fullName>
    </submittedName>
</protein>
<feature type="region of interest" description="Disordered" evidence="1">
    <location>
        <begin position="1"/>
        <end position="20"/>
    </location>
</feature>
<sequence>MAQGITTYETPSPKPAARISKTSGFADALITWIRPLAGQGYTPQGVGREEERDGGKGVRRQGWREEGRPVEKEEEEEEDLE</sequence>